<reference evidence="3 4" key="1">
    <citation type="journal article" date="2015" name="J. Biotechnol.">
        <title>Complete genome sequence of a malodorant-producing acetogen, Clostridium scatologenes ATCC 25775(T).</title>
        <authorList>
            <person name="Zhu Z."/>
            <person name="Guo T."/>
            <person name="Zheng H."/>
            <person name="Song T."/>
            <person name="Ouyang P."/>
            <person name="Xie J."/>
        </authorList>
    </citation>
    <scope>NUCLEOTIDE SEQUENCE [LARGE SCALE GENOMIC DNA]</scope>
    <source>
        <strain evidence="3 4">ATCC 25775</strain>
    </source>
</reference>
<comment type="similarity">
    <text evidence="1">Belongs to the flavoredoxin family.</text>
</comment>
<gene>
    <name evidence="3" type="ORF">CSCA_0361</name>
</gene>
<keyword evidence="4" id="KW-1185">Reference proteome</keyword>
<dbReference type="GO" id="GO:0016646">
    <property type="term" value="F:oxidoreductase activity, acting on the CH-NH group of donors, NAD or NADP as acceptor"/>
    <property type="evidence" value="ECO:0007669"/>
    <property type="project" value="UniProtKB-ARBA"/>
</dbReference>
<dbReference type="InterPro" id="IPR002563">
    <property type="entry name" value="Flavin_Rdtase-like_dom"/>
</dbReference>
<dbReference type="GO" id="GO:0010181">
    <property type="term" value="F:FMN binding"/>
    <property type="evidence" value="ECO:0007669"/>
    <property type="project" value="InterPro"/>
</dbReference>
<dbReference type="Pfam" id="PF01613">
    <property type="entry name" value="Flavin_Reduct"/>
    <property type="match status" value="1"/>
</dbReference>
<dbReference type="InterPro" id="IPR012349">
    <property type="entry name" value="Split_barrel_FMN-bd"/>
</dbReference>
<dbReference type="EMBL" id="CP009933">
    <property type="protein sequence ID" value="AKA67486.1"/>
    <property type="molecule type" value="Genomic_DNA"/>
</dbReference>
<proteinExistence type="inferred from homology"/>
<dbReference type="KEGG" id="csq:CSCA_0361"/>
<dbReference type="Gene3D" id="2.30.110.10">
    <property type="entry name" value="Electron Transport, Fmn-binding Protein, Chain A"/>
    <property type="match status" value="1"/>
</dbReference>
<dbReference type="STRING" id="1548.CSCA_0361"/>
<dbReference type="PANTHER" id="PTHR43567:SF5">
    <property type="entry name" value="HYPOTHETICAL CYTOSOLIC PROTEIN"/>
    <property type="match status" value="1"/>
</dbReference>
<dbReference type="SUPFAM" id="SSF50475">
    <property type="entry name" value="FMN-binding split barrel"/>
    <property type="match status" value="1"/>
</dbReference>
<protein>
    <recommendedName>
        <fullName evidence="2">Flavin reductase like domain-containing protein</fullName>
    </recommendedName>
</protein>
<evidence type="ECO:0000256" key="1">
    <source>
        <dbReference type="ARBA" id="ARBA00038054"/>
    </source>
</evidence>
<sequence length="178" mass="20518">MKKEIQIFDYANVIMNALKTGVLLTTKVDDKVNSMTISWGMLGIEWGKTIFKVFVRENRFTRHQLEKNPEFTINVPFGEFDKRILGVCGTKSGGLSDKIKKLNLTLESPNSVSVPAIKEFPLTLECRIIYKQKQDKDEIQEENRNKFYPQNVESSFHGANRDFHTAYYGEIISAYIIQ</sequence>
<evidence type="ECO:0000313" key="4">
    <source>
        <dbReference type="Proteomes" id="UP000033115"/>
    </source>
</evidence>
<dbReference type="Proteomes" id="UP000033115">
    <property type="component" value="Chromosome"/>
</dbReference>
<dbReference type="RefSeq" id="WP_029163372.1">
    <property type="nucleotide sequence ID" value="NZ_CP009933.1"/>
</dbReference>
<evidence type="ECO:0000259" key="2">
    <source>
        <dbReference type="Pfam" id="PF01613"/>
    </source>
</evidence>
<name>A0A0E3GPV6_CLOSL</name>
<dbReference type="HOGENOM" id="CLU_102849_0_0_9"/>
<evidence type="ECO:0000313" key="3">
    <source>
        <dbReference type="EMBL" id="AKA67486.1"/>
    </source>
</evidence>
<dbReference type="AlphaFoldDB" id="A0A0E3GPV6"/>
<accession>A0A0E3GPV6</accession>
<feature type="domain" description="Flavin reductase like" evidence="2">
    <location>
        <begin position="18"/>
        <end position="171"/>
    </location>
</feature>
<dbReference type="PANTHER" id="PTHR43567">
    <property type="entry name" value="FLAVOREDOXIN-RELATED-RELATED"/>
    <property type="match status" value="1"/>
</dbReference>
<dbReference type="InterPro" id="IPR052174">
    <property type="entry name" value="Flavoredoxin"/>
</dbReference>
<organism evidence="3 4">
    <name type="scientific">Clostridium scatologenes</name>
    <dbReference type="NCBI Taxonomy" id="1548"/>
    <lineage>
        <taxon>Bacteria</taxon>
        <taxon>Bacillati</taxon>
        <taxon>Bacillota</taxon>
        <taxon>Clostridia</taxon>
        <taxon>Eubacteriales</taxon>
        <taxon>Clostridiaceae</taxon>
        <taxon>Clostridium</taxon>
    </lineage>
</organism>